<dbReference type="AlphaFoldDB" id="A0A9X6N8L7"/>
<reference evidence="3" key="1">
    <citation type="submission" date="2017-01" db="EMBL/GenBank/DDBJ databases">
        <title>Comparative genomics of anhydrobiosis in the tardigrade Hypsibius dujardini.</title>
        <authorList>
            <person name="Yoshida Y."/>
            <person name="Koutsovoulos G."/>
            <person name="Laetsch D."/>
            <person name="Stevens L."/>
            <person name="Kumar S."/>
            <person name="Horikawa D."/>
            <person name="Ishino K."/>
            <person name="Komine S."/>
            <person name="Tomita M."/>
            <person name="Blaxter M."/>
            <person name="Arakawa K."/>
        </authorList>
    </citation>
    <scope>NUCLEOTIDE SEQUENCE [LARGE SCALE GENOMIC DNA]</scope>
    <source>
        <strain evidence="3">Z151</strain>
    </source>
</reference>
<evidence type="ECO:0000313" key="2">
    <source>
        <dbReference type="EMBL" id="OWA49890.1"/>
    </source>
</evidence>
<keyword evidence="1" id="KW-0732">Signal</keyword>
<feature type="chain" id="PRO_5040839586" evidence="1">
    <location>
        <begin position="21"/>
        <end position="747"/>
    </location>
</feature>
<protein>
    <submittedName>
        <fullName evidence="2">Uncharacterized protein</fullName>
    </submittedName>
</protein>
<keyword evidence="3" id="KW-1185">Reference proteome</keyword>
<sequence length="747" mass="82572">MLPKLFTILTCLQAASFTKSLEHPEKELPKLSINDSSGLNSSHVEIQSNSSLLTTPKPVSVLAQKKAAHAADQAHNIPLNPFSQFTIDAAKRAEAANRKIFNPLSQSAIDFSKRVEMMHQIMVNNQRIRGSASSVHIGNVSVNPNESFSLVAAKKDNNLDQAFFANVSRVNGSLNKHHSREKPVWSHSANSSLHHNDSAVHKEGHPLDLHLDASKIAAIKSRKDKLQLSHLAGHDDGQDLYYWNASIVAALLFGHEAHKQIDPQPHAKASHHNNSLIQEELHAQAEKPAQIDLYSNTSNLHSNASNQHSNVSIIPVTIAAVDEHPHLEEHHKNEALLQQNPAPHLNDTLVDQKDIHAGELHSNTSTVVAVKSGEDQQHLKLDEHHSKDEVLQHDPAWHPNNSLPHQEIYVQAEEHANELRLNTSKVAQTKAGDERLRVGELHTNKDLIQHAHKNDSSSNEKALILSPKMAPIKPGTAHLEMDEHHKNDEDVLQHEPASRHNISLNHNEIHAEEETQKVHSNASKVLAIKPAAEHLQLDEHHANEDLHLGSVRVSHHNESITNQNITAELNVTASHKQKVGETSPNLNASLLNSLPRRHLNGSQSPLVWDAADVDAVTNGTTNHTAVELAQLELVKKFASNGTVLSAIRDLKEAAHNKTAAQRKKVAWHLIMKEADKKERRTASENATSIIPALNLEQLQHQHAHEEQHQAENLTEARAAALPPPKKEFTLLSLPQAKHLPKGGIKDV</sequence>
<organism evidence="2 3">
    <name type="scientific">Hypsibius exemplaris</name>
    <name type="common">Freshwater tardigrade</name>
    <dbReference type="NCBI Taxonomy" id="2072580"/>
    <lineage>
        <taxon>Eukaryota</taxon>
        <taxon>Metazoa</taxon>
        <taxon>Ecdysozoa</taxon>
        <taxon>Tardigrada</taxon>
        <taxon>Eutardigrada</taxon>
        <taxon>Parachela</taxon>
        <taxon>Hypsibioidea</taxon>
        <taxon>Hypsibiidae</taxon>
        <taxon>Hypsibius</taxon>
    </lineage>
</organism>
<dbReference type="EMBL" id="MTYJ01000176">
    <property type="protein sequence ID" value="OWA49890.1"/>
    <property type="molecule type" value="Genomic_DNA"/>
</dbReference>
<evidence type="ECO:0000313" key="3">
    <source>
        <dbReference type="Proteomes" id="UP000192578"/>
    </source>
</evidence>
<dbReference type="Proteomes" id="UP000192578">
    <property type="component" value="Unassembled WGS sequence"/>
</dbReference>
<proteinExistence type="predicted"/>
<gene>
    <name evidence="2" type="ORF">BV898_14426</name>
</gene>
<name>A0A9X6N8L7_HYPEX</name>
<evidence type="ECO:0000256" key="1">
    <source>
        <dbReference type="SAM" id="SignalP"/>
    </source>
</evidence>
<feature type="signal peptide" evidence="1">
    <location>
        <begin position="1"/>
        <end position="20"/>
    </location>
</feature>
<comment type="caution">
    <text evidence="2">The sequence shown here is derived from an EMBL/GenBank/DDBJ whole genome shotgun (WGS) entry which is preliminary data.</text>
</comment>
<accession>A0A9X6N8L7</accession>